<feature type="transmembrane region" description="Helical" evidence="1">
    <location>
        <begin position="9"/>
        <end position="30"/>
    </location>
</feature>
<feature type="transmembrane region" description="Helical" evidence="1">
    <location>
        <begin position="282"/>
        <end position="302"/>
    </location>
</feature>
<feature type="transmembrane region" description="Helical" evidence="1">
    <location>
        <begin position="259"/>
        <end position="276"/>
    </location>
</feature>
<feature type="transmembrane region" description="Helical" evidence="1">
    <location>
        <begin position="314"/>
        <end position="333"/>
    </location>
</feature>
<gene>
    <name evidence="2" type="ORF">BH720_03690</name>
</gene>
<evidence type="ECO:0000313" key="2">
    <source>
        <dbReference type="EMBL" id="OEJ76666.1"/>
    </source>
</evidence>
<feature type="transmembrane region" description="Helical" evidence="1">
    <location>
        <begin position="207"/>
        <end position="224"/>
    </location>
</feature>
<dbReference type="STRING" id="1781255.BH720_03690"/>
<proteinExistence type="predicted"/>
<comment type="caution">
    <text evidence="2">The sequence shown here is derived from an EMBL/GenBank/DDBJ whole genome shotgun (WGS) entry which is preliminary data.</text>
</comment>
<accession>A0A1E5QPS9</accession>
<organism evidence="2">
    <name type="scientific">Desertifilum tharense IPPAS B-1220</name>
    <dbReference type="NCBI Taxonomy" id="1781255"/>
    <lineage>
        <taxon>Bacteria</taxon>
        <taxon>Bacillati</taxon>
        <taxon>Cyanobacteriota</taxon>
        <taxon>Cyanophyceae</taxon>
        <taxon>Desertifilales</taxon>
        <taxon>Desertifilaceae</taxon>
        <taxon>Desertifilum</taxon>
    </lineage>
</organism>
<sequence>MLIAKQTSVTWLIAVVTLLLIPVIYVLYLISQAGEIPNFDYWWIVSRFYSTEGFSSDLRDWFFRNNEHIVLIPSLVYALNIVLTQGSNLGLCLFAFSFAAIQAILLVALLPQQVQQSVSLLVLVLFCVSVFNFTPAAAHNWMRGFSGTIWMGANLFVIAAIFCITRAVERLNVKPDRQYSYHAVSLPLGWVLGSFIFALFGTLNYSTALAVWPILCAIALLFRFPRLLSGLYLGVSTLVLLLYFLTYETPPHHPELARLSFGEMLVYVPIYLGAIFTYQLQFAAFLGIVGLVASAIFAYYWFCLPRSHAFKVAWLPWLAIQTYTFGTALMAAVSRSGFGLGQARSSRYASLPALFWLGLLVILIAFLVQQFSGRLQGRSLLPLYAALGFLIWGMYGVGDENYQEISRRASLQPLVALSLQMDAPDPTLVQEVVGNRPEAFLGLAEALKRNQLVPFTRDIAQDNPCIPLDRALDPNFLTAEPQSDVPGYFDAIALRTDIAGDRAIAQVTGWAKSANHGIRCIAILNQDNMVRGFALTGFSRPDVAETMGEDYQWSGWKGYIRSSPEDRQLTAYAALKDRQSWVALQNPHPFPK</sequence>
<dbReference type="AlphaFoldDB" id="A0A1E5QPS9"/>
<feature type="transmembrane region" description="Helical" evidence="1">
    <location>
        <begin position="230"/>
        <end position="247"/>
    </location>
</feature>
<name>A0A1E5QPS9_9CYAN</name>
<protein>
    <submittedName>
        <fullName evidence="2">Uncharacterized protein</fullName>
    </submittedName>
</protein>
<feature type="transmembrane region" description="Helical" evidence="1">
    <location>
        <begin position="348"/>
        <end position="368"/>
    </location>
</feature>
<keyword evidence="1" id="KW-0472">Membrane</keyword>
<feature type="transmembrane region" description="Helical" evidence="1">
    <location>
        <begin position="91"/>
        <end position="111"/>
    </location>
</feature>
<reference evidence="2" key="1">
    <citation type="submission" date="2016-09" db="EMBL/GenBank/DDBJ databases">
        <title>Draft genome of thermotolerant cyanobacterium Desertifilum sp. strain IPPAS B-1220.</title>
        <authorList>
            <person name="Sinetova M.A."/>
            <person name="Bolakhan K."/>
            <person name="Zayadan B.K."/>
            <person name="Mironov K.S."/>
            <person name="Ustinova V."/>
            <person name="Kupriyanova E.V."/>
            <person name="Sidorov R.A."/>
            <person name="Skrypnik A.N."/>
            <person name="Gogoleva N.E."/>
            <person name="Gogolev Y.V."/>
            <person name="Los D.A."/>
        </authorList>
    </citation>
    <scope>NUCLEOTIDE SEQUENCE [LARGE SCALE GENOMIC DNA]</scope>
    <source>
        <strain evidence="2">IPPAS B-1220</strain>
    </source>
</reference>
<keyword evidence="1" id="KW-1133">Transmembrane helix</keyword>
<feature type="transmembrane region" description="Helical" evidence="1">
    <location>
        <begin position="149"/>
        <end position="168"/>
    </location>
</feature>
<feature type="transmembrane region" description="Helical" evidence="1">
    <location>
        <begin position="380"/>
        <end position="398"/>
    </location>
</feature>
<evidence type="ECO:0000256" key="1">
    <source>
        <dbReference type="SAM" id="Phobius"/>
    </source>
</evidence>
<feature type="transmembrane region" description="Helical" evidence="1">
    <location>
        <begin position="180"/>
        <end position="200"/>
    </location>
</feature>
<keyword evidence="1" id="KW-0812">Transmembrane</keyword>
<feature type="transmembrane region" description="Helical" evidence="1">
    <location>
        <begin position="117"/>
        <end position="137"/>
    </location>
</feature>
<dbReference type="RefSeq" id="WP_069965805.1">
    <property type="nucleotide sequence ID" value="NZ_CM124774.1"/>
</dbReference>
<dbReference type="OrthoDB" id="3638266at2"/>
<dbReference type="EMBL" id="MJGC01000035">
    <property type="protein sequence ID" value="OEJ76666.1"/>
    <property type="molecule type" value="Genomic_DNA"/>
</dbReference>